<dbReference type="InterPro" id="IPR036388">
    <property type="entry name" value="WH-like_DNA-bd_sf"/>
</dbReference>
<dbReference type="InterPro" id="IPR026282">
    <property type="entry name" value="MJ1563"/>
</dbReference>
<reference evidence="5 6" key="1">
    <citation type="submission" date="2021-04" db="EMBL/GenBank/DDBJ databases">
        <authorList>
            <person name="Rakotoarivonina H."/>
        </authorList>
    </citation>
    <scope>NUCLEOTIDE SEQUENCE [LARGE SCALE GENOMIC DNA]</scope>
    <source>
        <strain evidence="5 6">XE</strain>
    </source>
</reference>
<evidence type="ECO:0000256" key="2">
    <source>
        <dbReference type="ARBA" id="ARBA00023125"/>
    </source>
</evidence>
<accession>A0ABM8V353</accession>
<dbReference type="PANTHER" id="PTHR38465:SF1">
    <property type="entry name" value="HTH-TYPE TRANSCRIPTIONAL REGULATOR MJ1563-RELATED"/>
    <property type="match status" value="1"/>
</dbReference>
<keyword evidence="6" id="KW-1185">Reference proteome</keyword>
<keyword evidence="3 4" id="KW-0804">Transcription</keyword>
<keyword evidence="2 4" id="KW-0238">DNA-binding</keyword>
<dbReference type="Proteomes" id="UP000681526">
    <property type="component" value="Unassembled WGS sequence"/>
</dbReference>
<dbReference type="PANTHER" id="PTHR38465">
    <property type="entry name" value="HTH-TYPE TRANSCRIPTIONAL REGULATOR MJ1563-RELATED"/>
    <property type="match status" value="1"/>
</dbReference>
<name>A0ABM8V353_THEXY</name>
<evidence type="ECO:0000256" key="3">
    <source>
        <dbReference type="ARBA" id="ARBA00023163"/>
    </source>
</evidence>
<protein>
    <recommendedName>
        <fullName evidence="4">HTH-type transcriptional regulator</fullName>
    </recommendedName>
</protein>
<keyword evidence="1 4" id="KW-0805">Transcription regulation</keyword>
<dbReference type="InterPro" id="IPR036390">
    <property type="entry name" value="WH_DNA-bd_sf"/>
</dbReference>
<evidence type="ECO:0000256" key="1">
    <source>
        <dbReference type="ARBA" id="ARBA00023015"/>
    </source>
</evidence>
<dbReference type="SUPFAM" id="SSF46785">
    <property type="entry name" value="Winged helix' DNA-binding domain"/>
    <property type="match status" value="1"/>
</dbReference>
<proteinExistence type="inferred from homology"/>
<comment type="caution">
    <text evidence="5">The sequence shown here is derived from an EMBL/GenBank/DDBJ whole genome shotgun (WGS) entry which is preliminary data.</text>
</comment>
<comment type="similarity">
    <text evidence="4">Belongs to the GbsR family.</text>
</comment>
<dbReference type="EMBL" id="CAJRAY010000038">
    <property type="protein sequence ID" value="CAG5084629.1"/>
    <property type="molecule type" value="Genomic_DNA"/>
</dbReference>
<dbReference type="Gene3D" id="1.10.10.10">
    <property type="entry name" value="Winged helix-like DNA-binding domain superfamily/Winged helix DNA-binding domain"/>
    <property type="match status" value="1"/>
</dbReference>
<dbReference type="PIRSF" id="PIRSF006707">
    <property type="entry name" value="MJ1563"/>
    <property type="match status" value="1"/>
</dbReference>
<sequence length="187" mass="21487">MNELEGLSPDVAARLTKARERVIDSIGKNMDLYGITQSVGRMYGYMYFHNGPVTLDSLSASMGMSKTSMSNGVRTLLDLKMIDKVWSKGSRKDQYEVVPDWYANFSDFFSIRWRKAVEANMSAMSRSLREIRELMAEAGAEDERLQSLLKSDEAKINEAMKYYRWLLRLIEALETGKIFELVPKEEE</sequence>
<evidence type="ECO:0000313" key="5">
    <source>
        <dbReference type="EMBL" id="CAG5084629.1"/>
    </source>
</evidence>
<dbReference type="InterPro" id="IPR052362">
    <property type="entry name" value="HTH-GbsR_regulator"/>
</dbReference>
<evidence type="ECO:0000313" key="6">
    <source>
        <dbReference type="Proteomes" id="UP000681526"/>
    </source>
</evidence>
<organism evidence="5 6">
    <name type="scientific">Thermobacillus xylanilyticus</name>
    <dbReference type="NCBI Taxonomy" id="76633"/>
    <lineage>
        <taxon>Bacteria</taxon>
        <taxon>Bacillati</taxon>
        <taxon>Bacillota</taxon>
        <taxon>Bacilli</taxon>
        <taxon>Bacillales</taxon>
        <taxon>Paenibacillaceae</taxon>
        <taxon>Thermobacillus</taxon>
    </lineage>
</organism>
<gene>
    <name evidence="5" type="primary">txxe 939-yvbF</name>
    <name evidence="5" type="ORF">TXXE_07965</name>
</gene>
<dbReference type="RefSeq" id="WP_213484144.1">
    <property type="nucleotide sequence ID" value="NZ_CAJRAY010000038.1"/>
</dbReference>
<evidence type="ECO:0000256" key="4">
    <source>
        <dbReference type="PIRNR" id="PIRNR006707"/>
    </source>
</evidence>